<dbReference type="SUPFAM" id="SSF56300">
    <property type="entry name" value="Metallo-dependent phosphatases"/>
    <property type="match status" value="1"/>
</dbReference>
<evidence type="ECO:0000256" key="1">
    <source>
        <dbReference type="ARBA" id="ARBA00022723"/>
    </source>
</evidence>
<evidence type="ECO:0000313" key="5">
    <source>
        <dbReference type="EMBL" id="KAB2815202.1"/>
    </source>
</evidence>
<dbReference type="GO" id="GO:0008758">
    <property type="term" value="F:UDP-2,3-diacylglucosamine hydrolase activity"/>
    <property type="evidence" value="ECO:0007669"/>
    <property type="project" value="TreeGrafter"/>
</dbReference>
<evidence type="ECO:0000256" key="2">
    <source>
        <dbReference type="ARBA" id="ARBA00022801"/>
    </source>
</evidence>
<dbReference type="CDD" id="cd07385">
    <property type="entry name" value="MPP_YkuE_C"/>
    <property type="match status" value="1"/>
</dbReference>
<feature type="domain" description="Calcineurin-like phosphoesterase" evidence="4">
    <location>
        <begin position="169"/>
        <end position="347"/>
    </location>
</feature>
<dbReference type="PANTHER" id="PTHR31302">
    <property type="entry name" value="TRANSMEMBRANE PROTEIN WITH METALLOPHOSPHOESTERASE DOMAIN-RELATED"/>
    <property type="match status" value="1"/>
</dbReference>
<reference evidence="5 6" key="1">
    <citation type="submission" date="2019-10" db="EMBL/GenBank/DDBJ databases">
        <title>Genome sequence of Phaeocystidibacter marisrubri JCM30614 (type strain).</title>
        <authorList>
            <person name="Bowman J.P."/>
        </authorList>
    </citation>
    <scope>NUCLEOTIDE SEQUENCE [LARGE SCALE GENOMIC DNA]</scope>
    <source>
        <strain evidence="5 6">JCM 30614</strain>
    </source>
</reference>
<sequence length="412" mass="47489">MTPGLVFTLTLALFFGIDYYVYQSVKRAYTNVWVRRIYWLICIVGYLYMLTSFLGFDRANESRKVVNGFATLIMIWYVPKFLIIAILLLEDFTRLLFGLYRRVAKPEVKELGESFVPGRRKFVQNVALGLASIPFLGVLHGIWKGKYNYRVIKETLFYDDLPEAFDGFTILQISDIHTGSFDDKEKIQYGVDLIKAQKADLILFTGDMVNNQSSECIPWLDVFKGIEAPHGQFCVLGNHDYGDYMTWDSEADKAADVEALVRMESEIGFRNLRNENVKIEKDGQSIDLVGVENWGLRFKQRGDLDLAMKDLEKDSFKILMSHDPTHFDEVVIHHEKKVHLTLSGHTHGWQFGIEIPGFVKWSPSSFAYPKWAGLYQEKGRKLYVNRGFGYLAFPGRVGIWPEITLLELRRKA</sequence>
<evidence type="ECO:0000256" key="3">
    <source>
        <dbReference type="SAM" id="Phobius"/>
    </source>
</evidence>
<dbReference type="AlphaFoldDB" id="A0A6L3ZC40"/>
<name>A0A6L3ZC40_9FLAO</name>
<evidence type="ECO:0000259" key="4">
    <source>
        <dbReference type="Pfam" id="PF00149"/>
    </source>
</evidence>
<dbReference type="EMBL" id="WBVQ01000003">
    <property type="protein sequence ID" value="KAB2815202.1"/>
    <property type="molecule type" value="Genomic_DNA"/>
</dbReference>
<dbReference type="Gene3D" id="3.60.21.10">
    <property type="match status" value="1"/>
</dbReference>
<keyword evidence="3" id="KW-1133">Transmembrane helix</keyword>
<keyword evidence="3" id="KW-0472">Membrane</keyword>
<dbReference type="InterPro" id="IPR051158">
    <property type="entry name" value="Metallophosphoesterase_sf"/>
</dbReference>
<feature type="transmembrane region" description="Helical" evidence="3">
    <location>
        <begin position="33"/>
        <end position="56"/>
    </location>
</feature>
<evidence type="ECO:0000313" key="6">
    <source>
        <dbReference type="Proteomes" id="UP000484164"/>
    </source>
</evidence>
<dbReference type="PANTHER" id="PTHR31302:SF31">
    <property type="entry name" value="PHOSPHODIESTERASE YAEI"/>
    <property type="match status" value="1"/>
</dbReference>
<keyword evidence="6" id="KW-1185">Reference proteome</keyword>
<comment type="caution">
    <text evidence="5">The sequence shown here is derived from an EMBL/GenBank/DDBJ whole genome shotgun (WGS) entry which is preliminary data.</text>
</comment>
<feature type="transmembrane region" description="Helical" evidence="3">
    <location>
        <begin position="68"/>
        <end position="89"/>
    </location>
</feature>
<accession>A0A6L3ZC40</accession>
<organism evidence="5 6">
    <name type="scientific">Phaeocystidibacter marisrubri</name>
    <dbReference type="NCBI Taxonomy" id="1577780"/>
    <lineage>
        <taxon>Bacteria</taxon>
        <taxon>Pseudomonadati</taxon>
        <taxon>Bacteroidota</taxon>
        <taxon>Flavobacteriia</taxon>
        <taxon>Flavobacteriales</taxon>
        <taxon>Phaeocystidibacteraceae</taxon>
        <taxon>Phaeocystidibacter</taxon>
    </lineage>
</organism>
<dbReference type="Proteomes" id="UP000484164">
    <property type="component" value="Unassembled WGS sequence"/>
</dbReference>
<keyword evidence="3" id="KW-0812">Transmembrane</keyword>
<keyword evidence="1" id="KW-0479">Metal-binding</keyword>
<keyword evidence="2" id="KW-0378">Hydrolase</keyword>
<dbReference type="GO" id="GO:0009245">
    <property type="term" value="P:lipid A biosynthetic process"/>
    <property type="evidence" value="ECO:0007669"/>
    <property type="project" value="TreeGrafter"/>
</dbReference>
<dbReference type="InterPro" id="IPR029052">
    <property type="entry name" value="Metallo-depent_PP-like"/>
</dbReference>
<protein>
    <submittedName>
        <fullName evidence="5">Metallophosphoesterase</fullName>
    </submittedName>
</protein>
<dbReference type="OrthoDB" id="9780884at2"/>
<proteinExistence type="predicted"/>
<dbReference type="RefSeq" id="WP_151694238.1">
    <property type="nucleotide sequence ID" value="NZ_BMGX01000001.1"/>
</dbReference>
<dbReference type="InterPro" id="IPR004843">
    <property type="entry name" value="Calcineurin-like_PHP"/>
</dbReference>
<gene>
    <name evidence="5" type="ORF">F8C82_13990</name>
</gene>
<dbReference type="Pfam" id="PF00149">
    <property type="entry name" value="Metallophos"/>
    <property type="match status" value="1"/>
</dbReference>
<dbReference type="GO" id="GO:0046872">
    <property type="term" value="F:metal ion binding"/>
    <property type="evidence" value="ECO:0007669"/>
    <property type="project" value="UniProtKB-KW"/>
</dbReference>
<dbReference type="GO" id="GO:0016020">
    <property type="term" value="C:membrane"/>
    <property type="evidence" value="ECO:0007669"/>
    <property type="project" value="GOC"/>
</dbReference>